<keyword evidence="3" id="KW-1185">Reference proteome</keyword>
<proteinExistence type="predicted"/>
<evidence type="ECO:0000313" key="3">
    <source>
        <dbReference type="Proteomes" id="UP000219338"/>
    </source>
</evidence>
<accession>A0A284QR21</accession>
<evidence type="ECO:0000313" key="2">
    <source>
        <dbReference type="EMBL" id="SJK98924.1"/>
    </source>
</evidence>
<evidence type="ECO:0000256" key="1">
    <source>
        <dbReference type="SAM" id="MobiDB-lite"/>
    </source>
</evidence>
<dbReference type="AlphaFoldDB" id="A0A284QR21"/>
<organism evidence="2 3">
    <name type="scientific">Armillaria ostoyae</name>
    <name type="common">Armillaria root rot fungus</name>
    <dbReference type="NCBI Taxonomy" id="47428"/>
    <lineage>
        <taxon>Eukaryota</taxon>
        <taxon>Fungi</taxon>
        <taxon>Dikarya</taxon>
        <taxon>Basidiomycota</taxon>
        <taxon>Agaricomycotina</taxon>
        <taxon>Agaricomycetes</taxon>
        <taxon>Agaricomycetidae</taxon>
        <taxon>Agaricales</taxon>
        <taxon>Marasmiineae</taxon>
        <taxon>Physalacriaceae</taxon>
        <taxon>Armillaria</taxon>
    </lineage>
</organism>
<name>A0A284QR21_ARMOS</name>
<sequence>MELGDDSKRVVENQTSSGIAWCSEYFHLGTETVNGSETLPPSEPVLVVRLLSVGEREASPSSEKGMPCRHSGHNVVDLDY</sequence>
<reference evidence="3" key="1">
    <citation type="journal article" date="2017" name="Nat. Ecol. Evol.">
        <title>Genome expansion and lineage-specific genetic innovations in the forest pathogenic fungi Armillaria.</title>
        <authorList>
            <person name="Sipos G."/>
            <person name="Prasanna A.N."/>
            <person name="Walter M.C."/>
            <person name="O'Connor E."/>
            <person name="Balint B."/>
            <person name="Krizsan K."/>
            <person name="Kiss B."/>
            <person name="Hess J."/>
            <person name="Varga T."/>
            <person name="Slot J."/>
            <person name="Riley R."/>
            <person name="Boka B."/>
            <person name="Rigling D."/>
            <person name="Barry K."/>
            <person name="Lee J."/>
            <person name="Mihaltcheva S."/>
            <person name="LaButti K."/>
            <person name="Lipzen A."/>
            <person name="Waldron R."/>
            <person name="Moloney N.M."/>
            <person name="Sperisen C."/>
            <person name="Kredics L."/>
            <person name="Vagvoelgyi C."/>
            <person name="Patrignani A."/>
            <person name="Fitzpatrick D."/>
            <person name="Nagy I."/>
            <person name="Doyle S."/>
            <person name="Anderson J.B."/>
            <person name="Grigoriev I.V."/>
            <person name="Gueldener U."/>
            <person name="Muensterkoetter M."/>
            <person name="Nagy L.G."/>
        </authorList>
    </citation>
    <scope>NUCLEOTIDE SEQUENCE [LARGE SCALE GENOMIC DNA]</scope>
    <source>
        <strain evidence="3">C18/9</strain>
    </source>
</reference>
<dbReference type="Proteomes" id="UP000219338">
    <property type="component" value="Unassembled WGS sequence"/>
</dbReference>
<protein>
    <submittedName>
        <fullName evidence="2">Uncharacterized protein</fullName>
    </submittedName>
</protein>
<dbReference type="EMBL" id="FUEG01000001">
    <property type="protein sequence ID" value="SJK98924.1"/>
    <property type="molecule type" value="Genomic_DNA"/>
</dbReference>
<gene>
    <name evidence="2" type="ORF">ARMOST_02200</name>
</gene>
<feature type="region of interest" description="Disordered" evidence="1">
    <location>
        <begin position="56"/>
        <end position="80"/>
    </location>
</feature>